<protein>
    <submittedName>
        <fullName evidence="1">Uncharacterized protein</fullName>
    </submittedName>
</protein>
<evidence type="ECO:0000313" key="1">
    <source>
        <dbReference type="EMBL" id="MDE1471928.1"/>
    </source>
</evidence>
<accession>A0ABT5USL4</accession>
<sequence>MNDIAYSINSPRVRKYAAYKRKEHNKAVRNFKKNCDYRRWMVGLKECNKNEQ</sequence>
<dbReference type="RefSeq" id="WP_227208631.1">
    <property type="nucleotide sequence ID" value="NZ_JAJCLO010000013.1"/>
</dbReference>
<proteinExistence type="predicted"/>
<evidence type="ECO:0000313" key="2">
    <source>
        <dbReference type="Proteomes" id="UP001215087"/>
    </source>
</evidence>
<keyword evidence="2" id="KW-1185">Reference proteome</keyword>
<comment type="caution">
    <text evidence="1">The sequence shown here is derived from an EMBL/GenBank/DDBJ whole genome shotgun (WGS) entry which is preliminary data.</text>
</comment>
<dbReference type="EMBL" id="JAQSVD010000011">
    <property type="protein sequence ID" value="MDE1471928.1"/>
    <property type="molecule type" value="Genomic_DNA"/>
</dbReference>
<dbReference type="Proteomes" id="UP001215087">
    <property type="component" value="Unassembled WGS sequence"/>
</dbReference>
<organism evidence="1 2">
    <name type="scientific">Eubacterium limosum</name>
    <dbReference type="NCBI Taxonomy" id="1736"/>
    <lineage>
        <taxon>Bacteria</taxon>
        <taxon>Bacillati</taxon>
        <taxon>Bacillota</taxon>
        <taxon>Clostridia</taxon>
        <taxon>Eubacteriales</taxon>
        <taxon>Eubacteriaceae</taxon>
        <taxon>Eubacterium</taxon>
    </lineage>
</organism>
<reference evidence="1 2" key="1">
    <citation type="submission" date="2023-02" db="EMBL/GenBank/DDBJ databases">
        <title>Comparative genome analysis of Eubacterium limosum species.</title>
        <authorList>
            <person name="Bak J.E."/>
        </authorList>
    </citation>
    <scope>NUCLEOTIDE SEQUENCE [LARGE SCALE GENOMIC DNA]</scope>
    <source>
        <strain evidence="1 2">KGMB01548</strain>
    </source>
</reference>
<name>A0ABT5USL4_EUBLI</name>
<gene>
    <name evidence="1" type="ORF">PTZ04_16840</name>
</gene>